<dbReference type="InterPro" id="IPR001304">
    <property type="entry name" value="C-type_lectin-like"/>
</dbReference>
<keyword evidence="1" id="KW-0732">Signal</keyword>
<comment type="caution">
    <text evidence="3">The sequence shown here is derived from an EMBL/GenBank/DDBJ whole genome shotgun (WGS) entry which is preliminary data.</text>
</comment>
<dbReference type="InterPro" id="IPR016187">
    <property type="entry name" value="CTDL_fold"/>
</dbReference>
<evidence type="ECO:0000313" key="4">
    <source>
        <dbReference type="Proteomes" id="UP001233172"/>
    </source>
</evidence>
<gene>
    <name evidence="3" type="ORF">Bpfe_003052</name>
</gene>
<organism evidence="3 4">
    <name type="scientific">Biomphalaria pfeifferi</name>
    <name type="common">Bloodfluke planorb</name>
    <name type="synonym">Freshwater snail</name>
    <dbReference type="NCBI Taxonomy" id="112525"/>
    <lineage>
        <taxon>Eukaryota</taxon>
        <taxon>Metazoa</taxon>
        <taxon>Spiralia</taxon>
        <taxon>Lophotrochozoa</taxon>
        <taxon>Mollusca</taxon>
        <taxon>Gastropoda</taxon>
        <taxon>Heterobranchia</taxon>
        <taxon>Euthyneura</taxon>
        <taxon>Panpulmonata</taxon>
        <taxon>Hygrophila</taxon>
        <taxon>Lymnaeoidea</taxon>
        <taxon>Planorbidae</taxon>
        <taxon>Biomphalaria</taxon>
    </lineage>
</organism>
<proteinExistence type="predicted"/>
<dbReference type="PROSITE" id="PS50041">
    <property type="entry name" value="C_TYPE_LECTIN_2"/>
    <property type="match status" value="1"/>
</dbReference>
<feature type="chain" id="PRO_5042274429" evidence="1">
    <location>
        <begin position="22"/>
        <end position="214"/>
    </location>
</feature>
<dbReference type="Proteomes" id="UP001233172">
    <property type="component" value="Unassembled WGS sequence"/>
</dbReference>
<evidence type="ECO:0000256" key="1">
    <source>
        <dbReference type="SAM" id="SignalP"/>
    </source>
</evidence>
<accession>A0AAD8C8W1</accession>
<dbReference type="AlphaFoldDB" id="A0AAD8C8W1"/>
<dbReference type="EMBL" id="JASAOG010000007">
    <property type="protein sequence ID" value="KAK0067545.1"/>
    <property type="molecule type" value="Genomic_DNA"/>
</dbReference>
<feature type="signal peptide" evidence="1">
    <location>
        <begin position="1"/>
        <end position="21"/>
    </location>
</feature>
<evidence type="ECO:0000259" key="2">
    <source>
        <dbReference type="PROSITE" id="PS50041"/>
    </source>
</evidence>
<reference evidence="3" key="1">
    <citation type="journal article" date="2023" name="PLoS Negl. Trop. Dis.">
        <title>A genome sequence for Biomphalaria pfeifferi, the major vector snail for the human-infecting parasite Schistosoma mansoni.</title>
        <authorList>
            <person name="Bu L."/>
            <person name="Lu L."/>
            <person name="Laidemitt M.R."/>
            <person name="Zhang S.M."/>
            <person name="Mutuku M."/>
            <person name="Mkoji G."/>
            <person name="Steinauer M."/>
            <person name="Loker E.S."/>
        </authorList>
    </citation>
    <scope>NUCLEOTIDE SEQUENCE</scope>
    <source>
        <strain evidence="3">KasaAsao</strain>
    </source>
</reference>
<dbReference type="InterPro" id="IPR016186">
    <property type="entry name" value="C-type_lectin-like/link_sf"/>
</dbReference>
<reference evidence="3" key="2">
    <citation type="submission" date="2023-04" db="EMBL/GenBank/DDBJ databases">
        <authorList>
            <person name="Bu L."/>
            <person name="Lu L."/>
            <person name="Laidemitt M.R."/>
            <person name="Zhang S.M."/>
            <person name="Mutuku M."/>
            <person name="Mkoji G."/>
            <person name="Steinauer M."/>
            <person name="Loker E.S."/>
        </authorList>
    </citation>
    <scope>NUCLEOTIDE SEQUENCE</scope>
    <source>
        <strain evidence="3">KasaAsao</strain>
        <tissue evidence="3">Whole Snail</tissue>
    </source>
</reference>
<name>A0AAD8C8W1_BIOPF</name>
<dbReference type="CDD" id="cd00037">
    <property type="entry name" value="CLECT"/>
    <property type="match status" value="1"/>
</dbReference>
<feature type="domain" description="C-type lectin" evidence="2">
    <location>
        <begin position="87"/>
        <end position="197"/>
    </location>
</feature>
<evidence type="ECO:0000313" key="3">
    <source>
        <dbReference type="EMBL" id="KAK0067545.1"/>
    </source>
</evidence>
<sequence length="214" mass="24337">MNSVWISRLLVFLTALPCVLCGVQTDAQCLSSRPVIDLQSVIDTLIQQQRKLCSYNCLTPEENDFYKAQKSSANLVRSQLFNTPLIYNKKRYVISKIPYQNSYEAMMYCLGFGGYLAEIDDRNELTALQKFVQDTPGIDTVLIAGSDASKEGTWVFQRTGASVSVLDWNANQPDNWKDEDCLTLWKSQNSKMNDITCTSPEPSYRFMCELLDVY</sequence>
<keyword evidence="4" id="KW-1185">Reference proteome</keyword>
<dbReference type="Gene3D" id="3.10.100.10">
    <property type="entry name" value="Mannose-Binding Protein A, subunit A"/>
    <property type="match status" value="1"/>
</dbReference>
<protein>
    <submittedName>
        <fullName evidence="3">Mannose-binding protein C</fullName>
    </submittedName>
</protein>
<dbReference type="SUPFAM" id="SSF56436">
    <property type="entry name" value="C-type lectin-like"/>
    <property type="match status" value="1"/>
</dbReference>
<dbReference type="SMART" id="SM00034">
    <property type="entry name" value="CLECT"/>
    <property type="match status" value="1"/>
</dbReference>
<dbReference type="Pfam" id="PF00059">
    <property type="entry name" value="Lectin_C"/>
    <property type="match status" value="1"/>
</dbReference>